<sequence>MDEPSPWLDTEQQELWQDLLTVVIALPAALDRQLQRDAGISNFEYSVLARLSMAHQSTMRFSELARDCDSTLPRLSKLMDRFEAREWTARRIDPRDGRYTLATLTDSGRQKVVDSAPGHVAQVRRLVFEPLTAVQRRHLGAALSSVAETVRREAGDSTGRPR</sequence>
<dbReference type="SUPFAM" id="SSF46785">
    <property type="entry name" value="Winged helix' DNA-binding domain"/>
    <property type="match status" value="1"/>
</dbReference>
<dbReference type="PANTHER" id="PTHR33164:SF99">
    <property type="entry name" value="MARR FAMILY REGULATORY PROTEIN"/>
    <property type="match status" value="1"/>
</dbReference>
<dbReference type="PROSITE" id="PS50995">
    <property type="entry name" value="HTH_MARR_2"/>
    <property type="match status" value="1"/>
</dbReference>
<dbReference type="InterPro" id="IPR039422">
    <property type="entry name" value="MarR/SlyA-like"/>
</dbReference>
<dbReference type="SMART" id="SM00347">
    <property type="entry name" value="HTH_MARR"/>
    <property type="match status" value="1"/>
</dbReference>
<proteinExistence type="predicted"/>
<dbReference type="InterPro" id="IPR036388">
    <property type="entry name" value="WH-like_DNA-bd_sf"/>
</dbReference>
<feature type="domain" description="HTH marR-type" evidence="1">
    <location>
        <begin position="12"/>
        <end position="148"/>
    </location>
</feature>
<dbReference type="Gene3D" id="1.10.10.10">
    <property type="entry name" value="Winged helix-like DNA-binding domain superfamily/Winged helix DNA-binding domain"/>
    <property type="match status" value="1"/>
</dbReference>
<gene>
    <name evidence="2" type="ORF">NMN56_016365</name>
</gene>
<dbReference type="EMBL" id="JANCPR020000014">
    <property type="protein sequence ID" value="MDJ1133509.1"/>
    <property type="molecule type" value="Genomic_DNA"/>
</dbReference>
<dbReference type="Proteomes" id="UP001214441">
    <property type="component" value="Unassembled WGS sequence"/>
</dbReference>
<accession>A0ABT6ZXH7</accession>
<name>A0ABT6ZXH7_9ACTN</name>
<dbReference type="InterPro" id="IPR000835">
    <property type="entry name" value="HTH_MarR-typ"/>
</dbReference>
<keyword evidence="3" id="KW-1185">Reference proteome</keyword>
<comment type="caution">
    <text evidence="2">The sequence shown here is derived from an EMBL/GenBank/DDBJ whole genome shotgun (WGS) entry which is preliminary data.</text>
</comment>
<evidence type="ECO:0000313" key="3">
    <source>
        <dbReference type="Proteomes" id="UP001214441"/>
    </source>
</evidence>
<dbReference type="PANTHER" id="PTHR33164">
    <property type="entry name" value="TRANSCRIPTIONAL REGULATOR, MARR FAMILY"/>
    <property type="match status" value="1"/>
</dbReference>
<reference evidence="2 3" key="1">
    <citation type="submission" date="2023-05" db="EMBL/GenBank/DDBJ databases">
        <title>Streptantibioticus silvisoli sp. nov., acidotolerant actinomycetes 1 from pine litter.</title>
        <authorList>
            <person name="Swiecimska M."/>
            <person name="Golinska P."/>
            <person name="Sangal V."/>
            <person name="Wachnowicz B."/>
            <person name="Goodfellow M."/>
        </authorList>
    </citation>
    <scope>NUCLEOTIDE SEQUENCE [LARGE SCALE GENOMIC DNA]</scope>
    <source>
        <strain evidence="2 3">DSM 42109</strain>
    </source>
</reference>
<dbReference type="InterPro" id="IPR036390">
    <property type="entry name" value="WH_DNA-bd_sf"/>
</dbReference>
<evidence type="ECO:0000259" key="1">
    <source>
        <dbReference type="PROSITE" id="PS50995"/>
    </source>
</evidence>
<dbReference type="RefSeq" id="WP_274039542.1">
    <property type="nucleotide sequence ID" value="NZ_JANCPR020000014.1"/>
</dbReference>
<evidence type="ECO:0000313" key="2">
    <source>
        <dbReference type="EMBL" id="MDJ1133509.1"/>
    </source>
</evidence>
<protein>
    <submittedName>
        <fullName evidence="2">MarR family transcriptional regulator</fullName>
    </submittedName>
</protein>
<organism evidence="2 3">
    <name type="scientific">Streptomyces iconiensis</name>
    <dbReference type="NCBI Taxonomy" id="1384038"/>
    <lineage>
        <taxon>Bacteria</taxon>
        <taxon>Bacillati</taxon>
        <taxon>Actinomycetota</taxon>
        <taxon>Actinomycetes</taxon>
        <taxon>Kitasatosporales</taxon>
        <taxon>Streptomycetaceae</taxon>
        <taxon>Streptomyces</taxon>
    </lineage>
</organism>